<evidence type="ECO:0000256" key="2">
    <source>
        <dbReference type="RuleBase" id="RU000487"/>
    </source>
</evidence>
<dbReference type="Gene3D" id="3.30.420.40">
    <property type="match status" value="2"/>
</dbReference>
<evidence type="ECO:0008006" key="5">
    <source>
        <dbReference type="Google" id="ProtNLM"/>
    </source>
</evidence>
<feature type="compositionally biased region" description="Pro residues" evidence="3">
    <location>
        <begin position="1"/>
        <end position="11"/>
    </location>
</feature>
<proteinExistence type="inferred from homology"/>
<dbReference type="FunFam" id="3.90.640.10:FF:000007">
    <property type="entry name" value="Actin like 7B"/>
    <property type="match status" value="1"/>
</dbReference>
<organism evidence="4">
    <name type="scientific">Lotharella globosa</name>
    <dbReference type="NCBI Taxonomy" id="91324"/>
    <lineage>
        <taxon>Eukaryota</taxon>
        <taxon>Sar</taxon>
        <taxon>Rhizaria</taxon>
        <taxon>Cercozoa</taxon>
        <taxon>Chlorarachniophyceae</taxon>
        <taxon>Lotharella</taxon>
    </lineage>
</organism>
<sequence length="552" mass="61196">MSNPMSPPKPTPSKRVNTPTSTPPRSKVPPILGTRSPSRTRSSPSRSPMSSAGTPRMHFSPSVSKAHWAETTEHNLSRELSYDDLKSTARESVLRRRGHHRRDSSLTSLHKYLQGPPTPTGANAPKVTDGIKEGIPERTPAFVIDTGSGSIKAGFGTDSRPLTFATLVGRPKYQRVMIGSRRLRKVVVGRRAKRIQGVLKLSYPITADGVQNWNDLQKLWEYAYEDNRAYAMRHPVLLTEQPLTLMKDRLKTAEVFFEAFQAPSLCFQLPQVLGLYAVGHTTGLVLDSGDTTTSAVPIYEGRYDPATVATMKLAGRDVTTYLSKLLRLTGCNLMSSSEFEEVKRIKHKMCSTAFNLGTALKDFDINRGMGYKLPDGNLVKIGLERFQAPELLFNPSLMGREEPGIHELVIEAIAKSKPEDRRQIYSQIILAGGSTTSKGFELRLMNSIRRLGPENKKAQQPAATRKQHSLPHLPHQPHAAYTFNKLRISAPERRAELAWVGGSILTTLSLFDGMSTSRADFMEMGAQAFYKKRAQDGPTSEDSLDRSFSSFG</sequence>
<evidence type="ECO:0000256" key="1">
    <source>
        <dbReference type="ARBA" id="ARBA00049360"/>
    </source>
</evidence>
<evidence type="ECO:0000256" key="3">
    <source>
        <dbReference type="SAM" id="MobiDB-lite"/>
    </source>
</evidence>
<feature type="compositionally biased region" description="Polar residues" evidence="3">
    <location>
        <begin position="537"/>
        <end position="552"/>
    </location>
</feature>
<feature type="region of interest" description="Disordered" evidence="3">
    <location>
        <begin position="533"/>
        <end position="552"/>
    </location>
</feature>
<comment type="catalytic activity">
    <reaction evidence="1">
        <text>ATP + H2O = ADP + phosphate + H(+)</text>
        <dbReference type="Rhea" id="RHEA:13065"/>
        <dbReference type="ChEBI" id="CHEBI:15377"/>
        <dbReference type="ChEBI" id="CHEBI:15378"/>
        <dbReference type="ChEBI" id="CHEBI:30616"/>
        <dbReference type="ChEBI" id="CHEBI:43474"/>
        <dbReference type="ChEBI" id="CHEBI:456216"/>
    </reaction>
</comment>
<name>A0A7S3Z9E1_9EUKA</name>
<comment type="similarity">
    <text evidence="2">Belongs to the actin family.</text>
</comment>
<dbReference type="Gene3D" id="3.90.640.10">
    <property type="entry name" value="Actin, Chain A, domain 4"/>
    <property type="match status" value="1"/>
</dbReference>
<dbReference type="EMBL" id="HBIV01039443">
    <property type="protein sequence ID" value="CAE0676216.1"/>
    <property type="molecule type" value="Transcribed_RNA"/>
</dbReference>
<feature type="compositionally biased region" description="Polar residues" evidence="3">
    <location>
        <begin position="14"/>
        <end position="24"/>
    </location>
</feature>
<accession>A0A7S3Z9E1</accession>
<reference evidence="4" key="1">
    <citation type="submission" date="2021-01" db="EMBL/GenBank/DDBJ databases">
        <authorList>
            <person name="Corre E."/>
            <person name="Pelletier E."/>
            <person name="Niang G."/>
            <person name="Scheremetjew M."/>
            <person name="Finn R."/>
            <person name="Kale V."/>
            <person name="Holt S."/>
            <person name="Cochrane G."/>
            <person name="Meng A."/>
            <person name="Brown T."/>
            <person name="Cohen L."/>
        </authorList>
    </citation>
    <scope>NUCLEOTIDE SEQUENCE</scope>
    <source>
        <strain evidence="4">CCCM811</strain>
    </source>
</reference>
<dbReference type="AlphaFoldDB" id="A0A7S3Z9E1"/>
<dbReference type="Pfam" id="PF00022">
    <property type="entry name" value="Actin"/>
    <property type="match status" value="1"/>
</dbReference>
<protein>
    <recommendedName>
        <fullName evidence="5">Actin</fullName>
    </recommendedName>
</protein>
<evidence type="ECO:0000313" key="4">
    <source>
        <dbReference type="EMBL" id="CAE0676216.1"/>
    </source>
</evidence>
<dbReference type="InterPro" id="IPR043129">
    <property type="entry name" value="ATPase_NBD"/>
</dbReference>
<feature type="compositionally biased region" description="Low complexity" evidence="3">
    <location>
        <begin position="34"/>
        <end position="51"/>
    </location>
</feature>
<gene>
    <name evidence="4" type="ORF">LGLO00237_LOCUS27994</name>
</gene>
<feature type="region of interest" description="Disordered" evidence="3">
    <location>
        <begin position="1"/>
        <end position="66"/>
    </location>
</feature>
<dbReference type="SUPFAM" id="SSF53067">
    <property type="entry name" value="Actin-like ATPase domain"/>
    <property type="match status" value="2"/>
</dbReference>
<dbReference type="InterPro" id="IPR004000">
    <property type="entry name" value="Actin"/>
</dbReference>
<feature type="region of interest" description="Disordered" evidence="3">
    <location>
        <begin position="452"/>
        <end position="476"/>
    </location>
</feature>
<feature type="region of interest" description="Disordered" evidence="3">
    <location>
        <begin position="91"/>
        <end position="128"/>
    </location>
</feature>
<dbReference type="FunFam" id="3.30.420.40:FF:000502">
    <property type="entry name" value="Actin-Related Proteins"/>
    <property type="match status" value="1"/>
</dbReference>
<dbReference type="SMART" id="SM00268">
    <property type="entry name" value="ACTIN"/>
    <property type="match status" value="1"/>
</dbReference>
<dbReference type="PANTHER" id="PTHR11937">
    <property type="entry name" value="ACTIN"/>
    <property type="match status" value="1"/>
</dbReference>